<keyword evidence="2" id="KW-1185">Reference proteome</keyword>
<evidence type="ECO:0000313" key="2">
    <source>
        <dbReference type="Proteomes" id="UP001152561"/>
    </source>
</evidence>
<dbReference type="OrthoDB" id="1930966at2759"/>
<dbReference type="AlphaFoldDB" id="A0A9Q1LP12"/>
<dbReference type="Proteomes" id="UP001152561">
    <property type="component" value="Unassembled WGS sequence"/>
</dbReference>
<dbReference type="SUPFAM" id="SSF56219">
    <property type="entry name" value="DNase I-like"/>
    <property type="match status" value="1"/>
</dbReference>
<dbReference type="InterPro" id="IPR036691">
    <property type="entry name" value="Endo/exonu/phosph_ase_sf"/>
</dbReference>
<accession>A0A9Q1LP12</accession>
<reference evidence="2" key="1">
    <citation type="journal article" date="2023" name="Proc. Natl. Acad. Sci. U.S.A.">
        <title>Genomic and structural basis for evolution of tropane alkaloid biosynthesis.</title>
        <authorList>
            <person name="Wanga Y.-J."/>
            <person name="Taina T."/>
            <person name="Yua J.-Y."/>
            <person name="Lia J."/>
            <person name="Xua B."/>
            <person name="Chenc J."/>
            <person name="D'Auriad J.C."/>
            <person name="Huanga J.-P."/>
            <person name="Huanga S.-X."/>
        </authorList>
    </citation>
    <scope>NUCLEOTIDE SEQUENCE [LARGE SCALE GENOMIC DNA]</scope>
    <source>
        <strain evidence="2">cv. KIB-2019</strain>
    </source>
</reference>
<sequence>MTERLLLTANSIPMVEYDCWKNNAVSVTIFPSKLQVVYCFVEDGNSQFASYVFFVYGFNTILEQEIWEDLKLINTSMNAPWLVLGDFNSILSAETQVFQDCIDDTRLGKLTGKVANSLGVIRQELRT</sequence>
<protein>
    <submittedName>
        <fullName evidence="1">Uncharacterized protein</fullName>
    </submittedName>
</protein>
<dbReference type="Gene3D" id="3.60.10.10">
    <property type="entry name" value="Endonuclease/exonuclease/phosphatase"/>
    <property type="match status" value="1"/>
</dbReference>
<comment type="caution">
    <text evidence="1">The sequence shown here is derived from an EMBL/GenBank/DDBJ whole genome shotgun (WGS) entry which is preliminary data.</text>
</comment>
<evidence type="ECO:0000313" key="1">
    <source>
        <dbReference type="EMBL" id="KAJ8540119.1"/>
    </source>
</evidence>
<gene>
    <name evidence="1" type="ORF">K7X08_026508</name>
</gene>
<name>A0A9Q1LP12_9SOLA</name>
<organism evidence="1 2">
    <name type="scientific">Anisodus acutangulus</name>
    <dbReference type="NCBI Taxonomy" id="402998"/>
    <lineage>
        <taxon>Eukaryota</taxon>
        <taxon>Viridiplantae</taxon>
        <taxon>Streptophyta</taxon>
        <taxon>Embryophyta</taxon>
        <taxon>Tracheophyta</taxon>
        <taxon>Spermatophyta</taxon>
        <taxon>Magnoliopsida</taxon>
        <taxon>eudicotyledons</taxon>
        <taxon>Gunneridae</taxon>
        <taxon>Pentapetalae</taxon>
        <taxon>asterids</taxon>
        <taxon>lamiids</taxon>
        <taxon>Solanales</taxon>
        <taxon>Solanaceae</taxon>
        <taxon>Solanoideae</taxon>
        <taxon>Hyoscyameae</taxon>
        <taxon>Anisodus</taxon>
    </lineage>
</organism>
<proteinExistence type="predicted"/>
<dbReference type="EMBL" id="JAJAGQ010000016">
    <property type="protein sequence ID" value="KAJ8540119.1"/>
    <property type="molecule type" value="Genomic_DNA"/>
</dbReference>